<sequence>LVPGYPEGYCENHYIHSFELENGRIKRNREFMNPMQKLRALGIAVPQIKRDGIPT</sequence>
<dbReference type="Pfam" id="PF03284">
    <property type="entry name" value="PHZA_PHZB"/>
    <property type="match status" value="1"/>
</dbReference>
<dbReference type="Gene3D" id="3.10.450.50">
    <property type="match status" value="1"/>
</dbReference>
<dbReference type="InterPro" id="IPR004964">
    <property type="entry name" value="PhzA_PhzB"/>
</dbReference>
<evidence type="ECO:0000256" key="2">
    <source>
        <dbReference type="ARBA" id="ARBA00023194"/>
    </source>
</evidence>
<evidence type="ECO:0000313" key="3">
    <source>
        <dbReference type="EMBL" id="RCI70738.1"/>
    </source>
</evidence>
<dbReference type="Proteomes" id="UP000253594">
    <property type="component" value="Unassembled WGS sequence"/>
</dbReference>
<dbReference type="AlphaFoldDB" id="A0A367M056"/>
<dbReference type="GO" id="GO:0017000">
    <property type="term" value="P:antibiotic biosynthetic process"/>
    <property type="evidence" value="ECO:0007669"/>
    <property type="project" value="UniProtKB-KW"/>
</dbReference>
<proteinExistence type="inferred from homology"/>
<protein>
    <submittedName>
        <fullName evidence="3">Phenazine biosynthesis protein</fullName>
    </submittedName>
</protein>
<dbReference type="InterPro" id="IPR032710">
    <property type="entry name" value="NTF2-like_dom_sf"/>
</dbReference>
<accession>A0A367M056</accession>
<gene>
    <name evidence="3" type="ORF">DT376_32895</name>
</gene>
<organism evidence="3 4">
    <name type="scientific">Pseudomonas aeruginosa</name>
    <dbReference type="NCBI Taxonomy" id="287"/>
    <lineage>
        <taxon>Bacteria</taxon>
        <taxon>Pseudomonadati</taxon>
        <taxon>Pseudomonadota</taxon>
        <taxon>Gammaproteobacteria</taxon>
        <taxon>Pseudomonadales</taxon>
        <taxon>Pseudomonadaceae</taxon>
        <taxon>Pseudomonas</taxon>
    </lineage>
</organism>
<feature type="non-terminal residue" evidence="3">
    <location>
        <position position="1"/>
    </location>
</feature>
<comment type="similarity">
    <text evidence="1">Belongs to the PhzA/PhzB family.</text>
</comment>
<name>A0A367M056_PSEAI</name>
<dbReference type="SUPFAM" id="SSF54427">
    <property type="entry name" value="NTF2-like"/>
    <property type="match status" value="1"/>
</dbReference>
<evidence type="ECO:0000313" key="4">
    <source>
        <dbReference type="Proteomes" id="UP000253594"/>
    </source>
</evidence>
<comment type="caution">
    <text evidence="3">The sequence shown here is derived from an EMBL/GenBank/DDBJ whole genome shotgun (WGS) entry which is preliminary data.</text>
</comment>
<keyword evidence="2" id="KW-0045">Antibiotic biosynthesis</keyword>
<evidence type="ECO:0000256" key="1">
    <source>
        <dbReference type="ARBA" id="ARBA00009377"/>
    </source>
</evidence>
<reference evidence="3 4" key="1">
    <citation type="submission" date="2018-07" db="EMBL/GenBank/DDBJ databases">
        <title>Mechanisms of high-level aminoglycoside resistance among Gram-negative pathogens in Brazil.</title>
        <authorList>
            <person name="Ballaben A.S."/>
            <person name="Darini A.L.C."/>
            <person name="Doi Y."/>
        </authorList>
    </citation>
    <scope>NUCLEOTIDE SEQUENCE [LARGE SCALE GENOMIC DNA]</scope>
    <source>
        <strain evidence="3 4">B2-305</strain>
    </source>
</reference>
<dbReference type="EMBL" id="QORE01001863">
    <property type="protein sequence ID" value="RCI70738.1"/>
    <property type="molecule type" value="Genomic_DNA"/>
</dbReference>